<gene>
    <name evidence="2" type="ORF">KVA01_13980</name>
</gene>
<proteinExistence type="predicted"/>
<dbReference type="AlphaFoldDB" id="A0A4Y4D6L1"/>
<dbReference type="OrthoDB" id="7057833at2"/>
<dbReference type="PROSITE" id="PS51186">
    <property type="entry name" value="GNAT"/>
    <property type="match status" value="1"/>
</dbReference>
<evidence type="ECO:0000313" key="3">
    <source>
        <dbReference type="Proteomes" id="UP000315730"/>
    </source>
</evidence>
<dbReference type="PANTHER" id="PTHR42791:SF1">
    <property type="entry name" value="N-ACETYLTRANSFERASE DOMAIN-CONTAINING PROTEIN"/>
    <property type="match status" value="1"/>
</dbReference>
<dbReference type="InterPro" id="IPR016181">
    <property type="entry name" value="Acyl_CoA_acyltransferase"/>
</dbReference>
<keyword evidence="2" id="KW-0808">Transferase</keyword>
<feature type="domain" description="N-acetyltransferase" evidence="1">
    <location>
        <begin position="128"/>
        <end position="210"/>
    </location>
</feature>
<dbReference type="Pfam" id="PF13673">
    <property type="entry name" value="Acetyltransf_10"/>
    <property type="match status" value="1"/>
</dbReference>
<accession>A0A4Y4D6L1</accession>
<dbReference type="CDD" id="cd04301">
    <property type="entry name" value="NAT_SF"/>
    <property type="match status" value="1"/>
</dbReference>
<dbReference type="InterPro" id="IPR000182">
    <property type="entry name" value="GNAT_dom"/>
</dbReference>
<evidence type="ECO:0000259" key="1">
    <source>
        <dbReference type="PROSITE" id="PS51186"/>
    </source>
</evidence>
<reference evidence="2 3" key="1">
    <citation type="submission" date="2019-06" db="EMBL/GenBank/DDBJ databases">
        <title>Whole genome shotgun sequence of Kocuria varians NBRC 15358.</title>
        <authorList>
            <person name="Hosoyama A."/>
            <person name="Uohara A."/>
            <person name="Ohji S."/>
            <person name="Ichikawa N."/>
        </authorList>
    </citation>
    <scope>NUCLEOTIDE SEQUENCE [LARGE SCALE GENOMIC DNA]</scope>
    <source>
        <strain evidence="2 3">NBRC 15358</strain>
    </source>
</reference>
<name>A0A4Y4D6L1_KOCVA</name>
<dbReference type="SUPFAM" id="SSF55729">
    <property type="entry name" value="Acyl-CoA N-acyltransferases (Nat)"/>
    <property type="match status" value="1"/>
</dbReference>
<dbReference type="EMBL" id="BJNW01000010">
    <property type="protein sequence ID" value="GEC99243.1"/>
    <property type="molecule type" value="Genomic_DNA"/>
</dbReference>
<dbReference type="Gene3D" id="3.40.630.30">
    <property type="match status" value="1"/>
</dbReference>
<dbReference type="STRING" id="1272.GCA_900014985_01269"/>
<comment type="caution">
    <text evidence="2">The sequence shown here is derived from an EMBL/GenBank/DDBJ whole genome shotgun (WGS) entry which is preliminary data.</text>
</comment>
<sequence length="211" mass="22943">MKWNTSEQSTDDYEIVRATAEDVGAASEVLAQAFSEDPHVIGMLPRGDVSRALLRLWRRILKETLSAGGHAYLAKRPGHPEILGVALWEAPGYKVSLRQMAPGLASYLGVFKHRLPDAAVSEYLAHEAHPHGPHWYLKALATAPEVRGEGVGTRLLAERLPVIDGEHAEAYLEASTESLVPYYSRFGFVSRGPVPCRGTVPAVGMLRPAAA</sequence>
<organism evidence="2 3">
    <name type="scientific">Kocuria varians</name>
    <name type="common">Micrococcus varians</name>
    <dbReference type="NCBI Taxonomy" id="1272"/>
    <lineage>
        <taxon>Bacteria</taxon>
        <taxon>Bacillati</taxon>
        <taxon>Actinomycetota</taxon>
        <taxon>Actinomycetes</taxon>
        <taxon>Micrococcales</taxon>
        <taxon>Micrococcaceae</taxon>
        <taxon>Kocuria</taxon>
    </lineage>
</organism>
<dbReference type="Proteomes" id="UP000315730">
    <property type="component" value="Unassembled WGS sequence"/>
</dbReference>
<dbReference type="PANTHER" id="PTHR42791">
    <property type="entry name" value="GNAT FAMILY ACETYLTRANSFERASE"/>
    <property type="match status" value="1"/>
</dbReference>
<evidence type="ECO:0000313" key="2">
    <source>
        <dbReference type="EMBL" id="GEC99243.1"/>
    </source>
</evidence>
<dbReference type="InterPro" id="IPR052523">
    <property type="entry name" value="Trichothecene_AcTrans"/>
</dbReference>
<dbReference type="RefSeq" id="WP_068468913.1">
    <property type="nucleotide sequence ID" value="NZ_BJNW01000010.1"/>
</dbReference>
<keyword evidence="3" id="KW-1185">Reference proteome</keyword>
<dbReference type="GO" id="GO:0016747">
    <property type="term" value="F:acyltransferase activity, transferring groups other than amino-acyl groups"/>
    <property type="evidence" value="ECO:0007669"/>
    <property type="project" value="InterPro"/>
</dbReference>
<protein>
    <submittedName>
        <fullName evidence="2">N-acetyltransferase</fullName>
    </submittedName>
</protein>